<dbReference type="PANTHER" id="PTHR24332">
    <property type="entry name" value="HOMEOBOX PROTEIN CDX"/>
    <property type="match status" value="1"/>
</dbReference>
<feature type="DNA-binding region" description="Homeobox" evidence="8">
    <location>
        <begin position="186"/>
        <end position="245"/>
    </location>
</feature>
<dbReference type="InterPro" id="IPR017970">
    <property type="entry name" value="Homeobox_CS"/>
</dbReference>
<dbReference type="Gene3D" id="1.10.10.60">
    <property type="entry name" value="Homeodomain-like"/>
    <property type="match status" value="1"/>
</dbReference>
<evidence type="ECO:0000313" key="13">
    <source>
        <dbReference type="Proteomes" id="UP000694569"/>
    </source>
</evidence>
<keyword evidence="5 8" id="KW-0539">Nucleus</keyword>
<evidence type="ECO:0000259" key="11">
    <source>
        <dbReference type="PROSITE" id="PS50071"/>
    </source>
</evidence>
<evidence type="ECO:0000256" key="10">
    <source>
        <dbReference type="SAM" id="MobiDB-lite"/>
    </source>
</evidence>
<dbReference type="GeneTree" id="ENSGT00940000165070"/>
<dbReference type="InterPro" id="IPR009057">
    <property type="entry name" value="Homeodomain-like_sf"/>
</dbReference>
<evidence type="ECO:0000313" key="12">
    <source>
        <dbReference type="Ensembl" id="ENSLLEP00000022265.1"/>
    </source>
</evidence>
<evidence type="ECO:0000256" key="7">
    <source>
        <dbReference type="ARBA" id="ARBA00072021"/>
    </source>
</evidence>
<evidence type="ECO:0000256" key="4">
    <source>
        <dbReference type="ARBA" id="ARBA00023155"/>
    </source>
</evidence>
<protein>
    <recommendedName>
        <fullName evidence="7">Homeobox protein CDX-1</fullName>
    </recommendedName>
</protein>
<dbReference type="CDD" id="cd00086">
    <property type="entry name" value="homeodomain"/>
    <property type="match status" value="1"/>
</dbReference>
<dbReference type="PROSITE" id="PS00027">
    <property type="entry name" value="HOMEOBOX_1"/>
    <property type="match status" value="1"/>
</dbReference>
<dbReference type="FunFam" id="1.10.10.60:FF:000089">
    <property type="entry name" value="Caudal type homeobox 4"/>
    <property type="match status" value="1"/>
</dbReference>
<keyword evidence="4 8" id="KW-0371">Homeobox</keyword>
<reference evidence="12" key="2">
    <citation type="submission" date="2025-09" db="UniProtKB">
        <authorList>
            <consortium name="Ensembl"/>
        </authorList>
    </citation>
    <scope>IDENTIFICATION</scope>
</reference>
<sequence length="304" mass="34234">TYGICLIKPASGKRGRLQCPKDKDDHRRTGAAMNSTRGRLNTRTDVNSMYPLSMRSNNNHHQAPQNYVSNAPYVNYVSYHHAPNMDNQEQSVGVWAPQYGSPREDYNSYAALPSNTCAAQSSDLPANQFSYSSLGYNSPHSSSSGILHSVDSNHVAAMSPGSQSQNSYDWMRKTVQSTSTGKTRTKEKYRVVYTDHQRLELEKEFHYSRYITIRRKTELAANLRLSERQVKIWFQNRRAKERKLFKKKMNQFEGAGSVQSDSSSASPNPVCDSVPSSFYQPPPPQHAPNCMQPNGIISEVTVTI</sequence>
<comment type="similarity">
    <text evidence="2">Belongs to the Caudal homeobox family.</text>
</comment>
<dbReference type="OrthoDB" id="6159439at2759"/>
<feature type="region of interest" description="Disordered" evidence="10">
    <location>
        <begin position="255"/>
        <end position="293"/>
    </location>
</feature>
<dbReference type="Proteomes" id="UP000694569">
    <property type="component" value="Unplaced"/>
</dbReference>
<dbReference type="GO" id="GO:0005634">
    <property type="term" value="C:nucleus"/>
    <property type="evidence" value="ECO:0007669"/>
    <property type="project" value="UniProtKB-SubCell"/>
</dbReference>
<evidence type="ECO:0000256" key="8">
    <source>
        <dbReference type="PROSITE-ProRule" id="PRU00108"/>
    </source>
</evidence>
<dbReference type="GO" id="GO:0009887">
    <property type="term" value="P:animal organ morphogenesis"/>
    <property type="evidence" value="ECO:0007669"/>
    <property type="project" value="TreeGrafter"/>
</dbReference>
<evidence type="ECO:0000256" key="9">
    <source>
        <dbReference type="RuleBase" id="RU000682"/>
    </source>
</evidence>
<proteinExistence type="inferred from homology"/>
<organism evidence="12 13">
    <name type="scientific">Leptobrachium leishanense</name>
    <name type="common">Leishan spiny toad</name>
    <dbReference type="NCBI Taxonomy" id="445787"/>
    <lineage>
        <taxon>Eukaryota</taxon>
        <taxon>Metazoa</taxon>
        <taxon>Chordata</taxon>
        <taxon>Craniata</taxon>
        <taxon>Vertebrata</taxon>
        <taxon>Euteleostomi</taxon>
        <taxon>Amphibia</taxon>
        <taxon>Batrachia</taxon>
        <taxon>Anura</taxon>
        <taxon>Pelobatoidea</taxon>
        <taxon>Megophryidae</taxon>
        <taxon>Leptobrachium</taxon>
    </lineage>
</organism>
<dbReference type="Pfam" id="PF04731">
    <property type="entry name" value="Caudal_act"/>
    <property type="match status" value="1"/>
</dbReference>
<dbReference type="GO" id="GO:0030154">
    <property type="term" value="P:cell differentiation"/>
    <property type="evidence" value="ECO:0007669"/>
    <property type="project" value="TreeGrafter"/>
</dbReference>
<dbReference type="PANTHER" id="PTHR24332:SF15">
    <property type="entry name" value="HOMEOBOX PROTEIN CDX-4"/>
    <property type="match status" value="1"/>
</dbReference>
<dbReference type="PRINTS" id="PR00024">
    <property type="entry name" value="HOMEOBOX"/>
</dbReference>
<comment type="function">
    <text evidence="6">Plays a role in transcriptional regulation. Involved in activated KRAS-mediated transcriptional activation of PRKD1. Binds to the PRKD1 promoter. Could play a role in the terminal differentiation of the intestine. Binds preferentially to methylated DNA.</text>
</comment>
<dbReference type="SMART" id="SM00389">
    <property type="entry name" value="HOX"/>
    <property type="match status" value="1"/>
</dbReference>
<dbReference type="GO" id="GO:0000981">
    <property type="term" value="F:DNA-binding transcription factor activity, RNA polymerase II-specific"/>
    <property type="evidence" value="ECO:0007669"/>
    <property type="project" value="InterPro"/>
</dbReference>
<dbReference type="AlphaFoldDB" id="A0A8C5N1K4"/>
<reference evidence="12" key="1">
    <citation type="submission" date="2025-08" db="UniProtKB">
        <authorList>
            <consortium name="Ensembl"/>
        </authorList>
    </citation>
    <scope>IDENTIFICATION</scope>
</reference>
<keyword evidence="3 8" id="KW-0238">DNA-binding</keyword>
<evidence type="ECO:0000256" key="1">
    <source>
        <dbReference type="ARBA" id="ARBA00004123"/>
    </source>
</evidence>
<comment type="subcellular location">
    <subcellularLocation>
        <location evidence="1 8 9">Nucleus</location>
    </subcellularLocation>
</comment>
<feature type="domain" description="Homeobox" evidence="11">
    <location>
        <begin position="184"/>
        <end position="244"/>
    </location>
</feature>
<dbReference type="GO" id="GO:0009948">
    <property type="term" value="P:anterior/posterior axis specification"/>
    <property type="evidence" value="ECO:0007669"/>
    <property type="project" value="TreeGrafter"/>
</dbReference>
<accession>A0A8C5N1K4</accession>
<evidence type="ECO:0000256" key="2">
    <source>
        <dbReference type="ARBA" id="ARBA00010341"/>
    </source>
</evidence>
<feature type="compositionally biased region" description="Low complexity" evidence="10">
    <location>
        <begin position="257"/>
        <end position="266"/>
    </location>
</feature>
<name>A0A8C5N1K4_9ANUR</name>
<evidence type="ECO:0000256" key="5">
    <source>
        <dbReference type="ARBA" id="ARBA00023242"/>
    </source>
</evidence>
<evidence type="ECO:0000256" key="3">
    <source>
        <dbReference type="ARBA" id="ARBA00023125"/>
    </source>
</evidence>
<keyword evidence="13" id="KW-1185">Reference proteome</keyword>
<dbReference type="PROSITE" id="PS50071">
    <property type="entry name" value="HOMEOBOX_2"/>
    <property type="match status" value="1"/>
</dbReference>
<dbReference type="Ensembl" id="ENSLLET00000023126.1">
    <property type="protein sequence ID" value="ENSLLEP00000022265.1"/>
    <property type="gene ID" value="ENSLLEG00000014006.1"/>
</dbReference>
<dbReference type="GO" id="GO:0000977">
    <property type="term" value="F:RNA polymerase II transcription regulatory region sequence-specific DNA binding"/>
    <property type="evidence" value="ECO:0007669"/>
    <property type="project" value="TreeGrafter"/>
</dbReference>
<dbReference type="InterPro" id="IPR020479">
    <property type="entry name" value="HD_metazoa"/>
</dbReference>
<dbReference type="InterPro" id="IPR001356">
    <property type="entry name" value="HD"/>
</dbReference>
<dbReference type="InterPro" id="IPR047152">
    <property type="entry name" value="Caudal_homeobox"/>
</dbReference>
<dbReference type="Pfam" id="PF00046">
    <property type="entry name" value="Homeodomain"/>
    <property type="match status" value="1"/>
</dbReference>
<evidence type="ECO:0000256" key="6">
    <source>
        <dbReference type="ARBA" id="ARBA00059738"/>
    </source>
</evidence>
<dbReference type="InterPro" id="IPR006820">
    <property type="entry name" value="Caudal_activation_dom"/>
</dbReference>
<dbReference type="SUPFAM" id="SSF46689">
    <property type="entry name" value="Homeodomain-like"/>
    <property type="match status" value="1"/>
</dbReference>